<comment type="caution">
    <text evidence="3">The sequence shown here is derived from an EMBL/GenBank/DDBJ whole genome shotgun (WGS) entry which is preliminary data.</text>
</comment>
<feature type="signal peptide" evidence="1">
    <location>
        <begin position="1"/>
        <end position="20"/>
    </location>
</feature>
<evidence type="ECO:0000259" key="2">
    <source>
        <dbReference type="Pfam" id="PF13472"/>
    </source>
</evidence>
<dbReference type="Pfam" id="PF13472">
    <property type="entry name" value="Lipase_GDSL_2"/>
    <property type="match status" value="1"/>
</dbReference>
<protein>
    <submittedName>
        <fullName evidence="3">SGNH/GDSL hydrolase family protein</fullName>
    </submittedName>
</protein>
<dbReference type="InterPro" id="IPR051532">
    <property type="entry name" value="Ester_Hydrolysis_Enzymes"/>
</dbReference>
<accession>A0ABW6AN73</accession>
<feature type="domain" description="SGNH hydrolase-type esterase" evidence="2">
    <location>
        <begin position="54"/>
        <end position="227"/>
    </location>
</feature>
<dbReference type="InterPro" id="IPR013830">
    <property type="entry name" value="SGNH_hydro"/>
</dbReference>
<evidence type="ECO:0000313" key="3">
    <source>
        <dbReference type="EMBL" id="MFD2936007.1"/>
    </source>
</evidence>
<dbReference type="Proteomes" id="UP001597512">
    <property type="component" value="Unassembled WGS sequence"/>
</dbReference>
<dbReference type="SUPFAM" id="SSF52266">
    <property type="entry name" value="SGNH hydrolase"/>
    <property type="match status" value="1"/>
</dbReference>
<feature type="chain" id="PRO_5047384490" evidence="1">
    <location>
        <begin position="21"/>
        <end position="238"/>
    </location>
</feature>
<dbReference type="Gene3D" id="3.40.50.1110">
    <property type="entry name" value="SGNH hydrolase"/>
    <property type="match status" value="1"/>
</dbReference>
<proteinExistence type="predicted"/>
<organism evidence="3 4">
    <name type="scientific">Spirosoma flavum</name>
    <dbReference type="NCBI Taxonomy" id="2048557"/>
    <lineage>
        <taxon>Bacteria</taxon>
        <taxon>Pseudomonadati</taxon>
        <taxon>Bacteroidota</taxon>
        <taxon>Cytophagia</taxon>
        <taxon>Cytophagales</taxon>
        <taxon>Cytophagaceae</taxon>
        <taxon>Spirosoma</taxon>
    </lineage>
</organism>
<dbReference type="PANTHER" id="PTHR30383">
    <property type="entry name" value="THIOESTERASE 1/PROTEASE 1/LYSOPHOSPHOLIPASE L1"/>
    <property type="match status" value="1"/>
</dbReference>
<keyword evidence="1" id="KW-0732">Signal</keyword>
<evidence type="ECO:0000313" key="4">
    <source>
        <dbReference type="Proteomes" id="UP001597512"/>
    </source>
</evidence>
<dbReference type="RefSeq" id="WP_381504375.1">
    <property type="nucleotide sequence ID" value="NZ_JBHUOM010000019.1"/>
</dbReference>
<dbReference type="PANTHER" id="PTHR30383:SF5">
    <property type="entry name" value="SGNH HYDROLASE-TYPE ESTERASE DOMAIN-CONTAINING PROTEIN"/>
    <property type="match status" value="1"/>
</dbReference>
<evidence type="ECO:0000256" key="1">
    <source>
        <dbReference type="SAM" id="SignalP"/>
    </source>
</evidence>
<name>A0ABW6AN73_9BACT</name>
<dbReference type="InterPro" id="IPR036514">
    <property type="entry name" value="SGNH_hydro_sf"/>
</dbReference>
<reference evidence="4" key="1">
    <citation type="journal article" date="2019" name="Int. J. Syst. Evol. Microbiol.">
        <title>The Global Catalogue of Microorganisms (GCM) 10K type strain sequencing project: providing services to taxonomists for standard genome sequencing and annotation.</title>
        <authorList>
            <consortium name="The Broad Institute Genomics Platform"/>
            <consortium name="The Broad Institute Genome Sequencing Center for Infectious Disease"/>
            <person name="Wu L."/>
            <person name="Ma J."/>
        </authorList>
    </citation>
    <scope>NUCLEOTIDE SEQUENCE [LARGE SCALE GENOMIC DNA]</scope>
    <source>
        <strain evidence="4">KCTC 52490</strain>
    </source>
</reference>
<dbReference type="EMBL" id="JBHUOM010000019">
    <property type="protein sequence ID" value="MFD2936007.1"/>
    <property type="molecule type" value="Genomic_DNA"/>
</dbReference>
<sequence length="238" mass="27022">MNKLRLLFALLLGLSLEVTAQSPSMADSATYLAGVKKELTAVWPKNRTINLVFHGHSVPAGYWHDHEVHTLESYPNLVLAKLKKQYPYAVINVIVTAIGGENSIKGQTRFEQDVLVHKPDVLFIDYALNDRFSEIDKVKEAWEKMIQSALAQNVNVILLTPSPDQRLDILSPTNPLEPHVRQIKLLAEKYHIGLADPYSQFKQKAARGELEKYMSHVNHPNKEGHEIIADEVLKWFIK</sequence>
<keyword evidence="4" id="KW-1185">Reference proteome</keyword>
<dbReference type="GO" id="GO:0016787">
    <property type="term" value="F:hydrolase activity"/>
    <property type="evidence" value="ECO:0007669"/>
    <property type="project" value="UniProtKB-KW"/>
</dbReference>
<gene>
    <name evidence="3" type="ORF">ACFS25_19655</name>
</gene>
<keyword evidence="3" id="KW-0378">Hydrolase</keyword>